<keyword evidence="5" id="KW-1185">Reference proteome</keyword>
<dbReference type="GO" id="GO:0031992">
    <property type="term" value="F:energy transducer activity"/>
    <property type="evidence" value="ECO:0007669"/>
    <property type="project" value="TreeGrafter"/>
</dbReference>
<reference evidence="4 5" key="1">
    <citation type="submission" date="2018-12" db="EMBL/GenBank/DDBJ databases">
        <title>Hymenobacter gummosus sp. nov., isolated from a spring.</title>
        <authorList>
            <person name="Nie L."/>
        </authorList>
    </citation>
    <scope>NUCLEOTIDE SEQUENCE [LARGE SCALE GENOMIC DNA]</scope>
    <source>
        <strain evidence="4 5">KCTC 52166</strain>
    </source>
</reference>
<dbReference type="OrthoDB" id="1039448at2"/>
<feature type="domain" description="TonB C-terminal" evidence="3">
    <location>
        <begin position="57"/>
        <end position="153"/>
    </location>
</feature>
<dbReference type="Pfam" id="PF03544">
    <property type="entry name" value="TonB_C"/>
    <property type="match status" value="1"/>
</dbReference>
<protein>
    <recommendedName>
        <fullName evidence="3">TonB C-terminal domain-containing protein</fullName>
    </recommendedName>
</protein>
<accession>A0A3S0H1V7</accession>
<dbReference type="SUPFAM" id="SSF74653">
    <property type="entry name" value="TolA/TonB C-terminal domain"/>
    <property type="match status" value="1"/>
</dbReference>
<evidence type="ECO:0000256" key="1">
    <source>
        <dbReference type="SAM" id="MobiDB-lite"/>
    </source>
</evidence>
<proteinExistence type="predicted"/>
<keyword evidence="2" id="KW-0732">Signal</keyword>
<dbReference type="GO" id="GO:0055085">
    <property type="term" value="P:transmembrane transport"/>
    <property type="evidence" value="ECO:0007669"/>
    <property type="project" value="InterPro"/>
</dbReference>
<dbReference type="EMBL" id="RXOF01000016">
    <property type="protein sequence ID" value="RTQ46211.1"/>
    <property type="molecule type" value="Genomic_DNA"/>
</dbReference>
<dbReference type="Gene3D" id="3.30.1150.10">
    <property type="match status" value="1"/>
</dbReference>
<feature type="region of interest" description="Disordered" evidence="1">
    <location>
        <begin position="39"/>
        <end position="58"/>
    </location>
</feature>
<dbReference type="PROSITE" id="PS52015">
    <property type="entry name" value="TONB_CTD"/>
    <property type="match status" value="1"/>
</dbReference>
<dbReference type="InterPro" id="IPR051045">
    <property type="entry name" value="TonB-dependent_transducer"/>
</dbReference>
<name>A0A3S0H1V7_9BACT</name>
<dbReference type="AlphaFoldDB" id="A0A3S0H1V7"/>
<evidence type="ECO:0000313" key="4">
    <source>
        <dbReference type="EMBL" id="RTQ46211.1"/>
    </source>
</evidence>
<dbReference type="InterPro" id="IPR037682">
    <property type="entry name" value="TonB_C"/>
</dbReference>
<feature type="chain" id="PRO_5018575953" description="TonB C-terminal domain-containing protein" evidence="2">
    <location>
        <begin position="18"/>
        <end position="160"/>
    </location>
</feature>
<gene>
    <name evidence="4" type="ORF">EJV47_22020</name>
</gene>
<dbReference type="RefSeq" id="WP_126695375.1">
    <property type="nucleotide sequence ID" value="NZ_RXOF01000016.1"/>
</dbReference>
<feature type="signal peptide" evidence="2">
    <location>
        <begin position="1"/>
        <end position="17"/>
    </location>
</feature>
<evidence type="ECO:0000313" key="5">
    <source>
        <dbReference type="Proteomes" id="UP000282184"/>
    </source>
</evidence>
<evidence type="ECO:0000256" key="2">
    <source>
        <dbReference type="SAM" id="SignalP"/>
    </source>
</evidence>
<evidence type="ECO:0000259" key="3">
    <source>
        <dbReference type="PROSITE" id="PS52015"/>
    </source>
</evidence>
<dbReference type="PANTHER" id="PTHR33446:SF2">
    <property type="entry name" value="PROTEIN TONB"/>
    <property type="match status" value="1"/>
</dbReference>
<organism evidence="4 5">
    <name type="scientific">Hymenobacter gummosus</name>
    <dbReference type="NCBI Taxonomy" id="1776032"/>
    <lineage>
        <taxon>Bacteria</taxon>
        <taxon>Pseudomonadati</taxon>
        <taxon>Bacteroidota</taxon>
        <taxon>Cytophagia</taxon>
        <taxon>Cytophagales</taxon>
        <taxon>Hymenobacteraceae</taxon>
        <taxon>Hymenobacter</taxon>
    </lineage>
</organism>
<comment type="caution">
    <text evidence="4">The sequence shown here is derived from an EMBL/GenBank/DDBJ whole genome shotgun (WGS) entry which is preliminary data.</text>
</comment>
<dbReference type="GO" id="GO:0098797">
    <property type="term" value="C:plasma membrane protein complex"/>
    <property type="evidence" value="ECO:0007669"/>
    <property type="project" value="TreeGrafter"/>
</dbReference>
<dbReference type="Proteomes" id="UP000282184">
    <property type="component" value="Unassembled WGS sequence"/>
</dbReference>
<dbReference type="PANTHER" id="PTHR33446">
    <property type="entry name" value="PROTEIN TONB-RELATED"/>
    <property type="match status" value="1"/>
</dbReference>
<sequence length="160" mass="17379">MKYHLLFILLLATCASAAAQQRRPPNVRGPVVMRADQMRPQLKPGENRPDVAPSYPGGQPALSEFIQQNVKTPQALLDQQKSGIVFTSFNVGEDGRLTNVKVEKGFTPEADAEALRVLALMPAWKPATRKGKPVAVDVTLAVPVGHSGELIVEKGKVKFE</sequence>